<evidence type="ECO:0000313" key="3">
    <source>
        <dbReference type="EMBL" id="NDL59454.1"/>
    </source>
</evidence>
<keyword evidence="1" id="KW-0732">Signal</keyword>
<dbReference type="Proteomes" id="UP000460435">
    <property type="component" value="Unassembled WGS sequence"/>
</dbReference>
<keyword evidence="4" id="KW-1185">Reference proteome</keyword>
<dbReference type="Pfam" id="PF13620">
    <property type="entry name" value="CarboxypepD_reg"/>
    <property type="match status" value="1"/>
</dbReference>
<dbReference type="InterPro" id="IPR013784">
    <property type="entry name" value="Carb-bd-like_fold"/>
</dbReference>
<feature type="chain" id="PRO_5039350937" description="FIMAH domain-containing protein" evidence="1">
    <location>
        <begin position="26"/>
        <end position="1040"/>
    </location>
</feature>
<comment type="caution">
    <text evidence="3">The sequence shown here is derived from an EMBL/GenBank/DDBJ whole genome shotgun (WGS) entry which is preliminary data.</text>
</comment>
<evidence type="ECO:0000256" key="1">
    <source>
        <dbReference type="SAM" id="SignalP"/>
    </source>
</evidence>
<dbReference type="Gene3D" id="2.160.20.10">
    <property type="entry name" value="Single-stranded right-handed beta-helix, Pectin lyase-like"/>
    <property type="match status" value="1"/>
</dbReference>
<feature type="signal peptide" evidence="1">
    <location>
        <begin position="1"/>
        <end position="25"/>
    </location>
</feature>
<proteinExistence type="predicted"/>
<dbReference type="InterPro" id="IPR054470">
    <property type="entry name" value="FIMAH_dom"/>
</dbReference>
<dbReference type="EMBL" id="WLZY01000007">
    <property type="protein sequence ID" value="NDL59454.1"/>
    <property type="molecule type" value="Genomic_DNA"/>
</dbReference>
<dbReference type="InterPro" id="IPR011050">
    <property type="entry name" value="Pectin_lyase_fold/virulence"/>
</dbReference>
<feature type="domain" description="FIMAH" evidence="2">
    <location>
        <begin position="960"/>
        <end position="1029"/>
    </location>
</feature>
<name>A0A7K3M864_9ACTN</name>
<dbReference type="SUPFAM" id="SSF51126">
    <property type="entry name" value="Pectin lyase-like"/>
    <property type="match status" value="2"/>
</dbReference>
<dbReference type="SUPFAM" id="SSF49464">
    <property type="entry name" value="Carboxypeptidase regulatory domain-like"/>
    <property type="match status" value="1"/>
</dbReference>
<dbReference type="GO" id="GO:0030246">
    <property type="term" value="F:carbohydrate binding"/>
    <property type="evidence" value="ECO:0007669"/>
    <property type="project" value="InterPro"/>
</dbReference>
<dbReference type="SUPFAM" id="SSF49452">
    <property type="entry name" value="Starch-binding domain-like"/>
    <property type="match status" value="1"/>
</dbReference>
<reference evidence="3 4" key="1">
    <citation type="submission" date="2019-11" db="EMBL/GenBank/DDBJ databases">
        <authorList>
            <person name="Li X.-J."/>
            <person name="Feng X.-M."/>
        </authorList>
    </citation>
    <scope>NUCLEOTIDE SEQUENCE [LARGE SCALE GENOMIC DNA]</scope>
    <source>
        <strain evidence="3 4">XMNu-373</strain>
    </source>
</reference>
<dbReference type="RefSeq" id="WP_162452136.1">
    <property type="nucleotide sequence ID" value="NZ_WLZY01000007.1"/>
</dbReference>
<dbReference type="Pfam" id="PF22888">
    <property type="entry name" value="FIMAH"/>
    <property type="match status" value="1"/>
</dbReference>
<accession>A0A7K3M864</accession>
<dbReference type="AlphaFoldDB" id="A0A7K3M864"/>
<dbReference type="InterPro" id="IPR012334">
    <property type="entry name" value="Pectin_lyas_fold"/>
</dbReference>
<evidence type="ECO:0000259" key="2">
    <source>
        <dbReference type="Pfam" id="PF22888"/>
    </source>
</evidence>
<dbReference type="SMART" id="SM00710">
    <property type="entry name" value="PbH1"/>
    <property type="match status" value="4"/>
</dbReference>
<sequence length="1040" mass="110564">MPSIRVRFRARLSRSARMISCGATAAAVLGSLLVLAPQAAAEADRAERAEVSEAVGTTYYVDASGGDDAASGLDEGQAWQSLDRVNETTFEPGDRILLRSGEQWSGQLWPKGSGAAGTPITIDSYGDGPKPRIDGEGEVAEAVRLFNQEHWEIRNLDVSNEVPVGSVPGENLGDLRGIGVLGDNGQTLSHFVIDSVDVHDVSGEIKWIGGNPGNNSPGVTWGTGWDRSKNTGGIIFLTSVPDIADPGDPTILNGITVQNSTVKNTSFSNIAVKQYTGDAPGAVTTGWGERRTENDSRFTPHTDVTIRGNYLTQADADFGANGVYLTNVRGGLVEHNVIDRVGVSGVETFAADQVTVQFNEISGTRSAQGSADGNGMDPDIATTNQLFQYNYLHGNEDGILLCACRSGVNFGSAVVRYNVVVNSERWNLHMSQQSGSFAEVYHNTFYSTDAPNMVSGGVGGRVELRNNLFVSPRPVSFLQNSNVTYDNNGYSPGLTVPSSDSAAVVGEPRFLDPDVSGPHGDEHTGPILETARGFALTPESVFVNAAGDMADRGDRDLLGTPVPTGPAADIGAFEYTTPPGQTWETVSGLVRNQYEVPVSGAQVSVTVDGETHSATTEDDGFYRITEVPFADDAPVTATAEGYDDYSATITVSPGSAVRHDFEMTAQFSTGTLTGVVVDEQANPVPGATVTVTVDDTPVAAEQSGADGRFAVTGVEADTELTVTASIGEHTGFPRGGVSVTPTAIVDVGALYIRSSGTEEWVSETFDDLPTGPLADGTQGWRVVSVGNAVDVVEVPSATDKSVRLHRTTGQGDPAGTNLARVFDTPLEGLVRIDGRVMRDDDQAGWFGLPYVYNADGQQAISVAFARGDILAFNGGSAQTIGQYTRGKWYDISLTVDTIGQRFDLDIDGERVLSDATFRTRMDGVARIAWYANGGERGAVHVDDVFVTQGEAFTPGDDDGNLLDDLYAEGKLERRHYNKLRTQLAVADRAAGHGRIEESDAALDRFIGFANEIDDEETREQLTQFAEALRAEWSSAKGGEN</sequence>
<evidence type="ECO:0000313" key="4">
    <source>
        <dbReference type="Proteomes" id="UP000460435"/>
    </source>
</evidence>
<organism evidence="3 4">
    <name type="scientific">Phytoactinopolyspora mesophila</name>
    <dbReference type="NCBI Taxonomy" id="2650750"/>
    <lineage>
        <taxon>Bacteria</taxon>
        <taxon>Bacillati</taxon>
        <taxon>Actinomycetota</taxon>
        <taxon>Actinomycetes</taxon>
        <taxon>Jiangellales</taxon>
        <taxon>Jiangellaceae</taxon>
        <taxon>Phytoactinopolyspora</taxon>
    </lineage>
</organism>
<gene>
    <name evidence="3" type="ORF">F7O44_20485</name>
</gene>
<protein>
    <recommendedName>
        <fullName evidence="2">FIMAH domain-containing protein</fullName>
    </recommendedName>
</protein>
<dbReference type="Gene3D" id="2.60.40.1120">
    <property type="entry name" value="Carboxypeptidase-like, regulatory domain"/>
    <property type="match status" value="1"/>
</dbReference>
<dbReference type="InterPro" id="IPR008969">
    <property type="entry name" value="CarboxyPept-like_regulatory"/>
</dbReference>
<dbReference type="InterPro" id="IPR006626">
    <property type="entry name" value="PbH1"/>
</dbReference>